<gene>
    <name evidence="3" type="ORF">EV682_103301</name>
    <name evidence="2" type="ORF">NCTC11159_02284</name>
</gene>
<protein>
    <recommendedName>
        <fullName evidence="6">LexA regulated protein</fullName>
    </recommendedName>
</protein>
<evidence type="ECO:0008006" key="6">
    <source>
        <dbReference type="Google" id="ProtNLM"/>
    </source>
</evidence>
<reference evidence="2 4" key="1">
    <citation type="submission" date="2018-06" db="EMBL/GenBank/DDBJ databases">
        <authorList>
            <consortium name="Pathogen Informatics"/>
            <person name="Doyle S."/>
        </authorList>
    </citation>
    <scope>NUCLEOTIDE SEQUENCE [LARGE SCALE GENOMIC DNA]</scope>
    <source>
        <strain evidence="2 4">NCTC11159</strain>
    </source>
</reference>
<organism evidence="2 4">
    <name type="scientific">Iodobacter fluviatilis</name>
    <dbReference type="NCBI Taxonomy" id="537"/>
    <lineage>
        <taxon>Bacteria</taxon>
        <taxon>Pseudomonadati</taxon>
        <taxon>Pseudomonadota</taxon>
        <taxon>Betaproteobacteria</taxon>
        <taxon>Neisseriales</taxon>
        <taxon>Chitinibacteraceae</taxon>
        <taxon>Iodobacter</taxon>
    </lineage>
</organism>
<dbReference type="EMBL" id="UGHR01000001">
    <property type="protein sequence ID" value="STQ91212.1"/>
    <property type="molecule type" value="Genomic_DNA"/>
</dbReference>
<dbReference type="RefSeq" id="WP_115227451.1">
    <property type="nucleotide sequence ID" value="NZ_CAWOLO010000003.1"/>
</dbReference>
<dbReference type="Proteomes" id="UP000255108">
    <property type="component" value="Unassembled WGS sequence"/>
</dbReference>
<accession>A0A377Q8J8</accession>
<evidence type="ECO:0000313" key="5">
    <source>
        <dbReference type="Proteomes" id="UP000295794"/>
    </source>
</evidence>
<dbReference type="AlphaFoldDB" id="A0A377Q8J8"/>
<dbReference type="EMBL" id="SMBT01000003">
    <property type="protein sequence ID" value="TCU88717.1"/>
    <property type="molecule type" value="Genomic_DNA"/>
</dbReference>
<evidence type="ECO:0000313" key="3">
    <source>
        <dbReference type="EMBL" id="TCU88717.1"/>
    </source>
</evidence>
<dbReference type="OrthoDB" id="8590856at2"/>
<dbReference type="Proteomes" id="UP000295794">
    <property type="component" value="Unassembled WGS sequence"/>
</dbReference>
<reference evidence="3 5" key="2">
    <citation type="submission" date="2019-03" db="EMBL/GenBank/DDBJ databases">
        <title>Genomic Encyclopedia of Type Strains, Phase IV (KMG-IV): sequencing the most valuable type-strain genomes for metagenomic binning, comparative biology and taxonomic classification.</title>
        <authorList>
            <person name="Goeker M."/>
        </authorList>
    </citation>
    <scope>NUCLEOTIDE SEQUENCE [LARGE SCALE GENOMIC DNA]</scope>
    <source>
        <strain evidence="3 5">DSM 3764</strain>
    </source>
</reference>
<evidence type="ECO:0000256" key="1">
    <source>
        <dbReference type="SAM" id="MobiDB-lite"/>
    </source>
</evidence>
<feature type="region of interest" description="Disordered" evidence="1">
    <location>
        <begin position="1"/>
        <end position="28"/>
    </location>
</feature>
<name>A0A377Q8J8_9NEIS</name>
<sequence>MRQIEDTKTAELPGMPTAKKRGRPPLGERAMTAAERQRASRKARFQAGLKNMSLTTPVQFNAMVDIATREKLKRVAAEQGLTMGQLLDRLIEQL</sequence>
<evidence type="ECO:0000313" key="4">
    <source>
        <dbReference type="Proteomes" id="UP000255108"/>
    </source>
</evidence>
<proteinExistence type="predicted"/>
<evidence type="ECO:0000313" key="2">
    <source>
        <dbReference type="EMBL" id="STQ91212.1"/>
    </source>
</evidence>
<keyword evidence="5" id="KW-1185">Reference proteome</keyword>